<dbReference type="Pfam" id="PF12161">
    <property type="entry name" value="HsdM_N"/>
    <property type="match status" value="1"/>
</dbReference>
<dbReference type="Pfam" id="PF02384">
    <property type="entry name" value="N6_Mtase"/>
    <property type="match status" value="1"/>
</dbReference>
<dbReference type="SUPFAM" id="SSF53335">
    <property type="entry name" value="S-adenosyl-L-methionine-dependent methyltransferases"/>
    <property type="match status" value="1"/>
</dbReference>
<dbReference type="EC" id="2.1.1.72" evidence="2"/>
<dbReference type="InterPro" id="IPR052916">
    <property type="entry name" value="Type-I_RE_MTase_Subunit"/>
</dbReference>
<evidence type="ECO:0000313" key="12">
    <source>
        <dbReference type="Proteomes" id="UP000030993"/>
    </source>
</evidence>
<evidence type="ECO:0000256" key="6">
    <source>
        <dbReference type="ARBA" id="ARBA00022747"/>
    </source>
</evidence>
<keyword evidence="5" id="KW-0949">S-adenosyl-L-methionine</keyword>
<dbReference type="PANTHER" id="PTHR42998:SF1">
    <property type="entry name" value="TYPE I RESTRICTION ENZYME HINDI METHYLASE SUBUNIT"/>
    <property type="match status" value="1"/>
</dbReference>
<comment type="caution">
    <text evidence="11">The sequence shown here is derived from an EMBL/GenBank/DDBJ whole genome shotgun (WGS) entry which is preliminary data.</text>
</comment>
<evidence type="ECO:0000259" key="9">
    <source>
        <dbReference type="Pfam" id="PF02384"/>
    </source>
</evidence>
<dbReference type="InterPro" id="IPR029063">
    <property type="entry name" value="SAM-dependent_MTases_sf"/>
</dbReference>
<dbReference type="InterPro" id="IPR022749">
    <property type="entry name" value="D12N6_MeTrfase_N"/>
</dbReference>
<feature type="domain" description="N6 adenine-specific DNA methyltransferase N-terminal" evidence="10">
    <location>
        <begin position="9"/>
        <end position="147"/>
    </location>
</feature>
<evidence type="ECO:0000256" key="2">
    <source>
        <dbReference type="ARBA" id="ARBA00011900"/>
    </source>
</evidence>
<evidence type="ECO:0000256" key="3">
    <source>
        <dbReference type="ARBA" id="ARBA00022603"/>
    </source>
</evidence>
<keyword evidence="3 11" id="KW-0489">Methyltransferase</keyword>
<dbReference type="EMBL" id="JSCE01000187">
    <property type="protein sequence ID" value="KHM51540.1"/>
    <property type="molecule type" value="Genomic_DNA"/>
</dbReference>
<dbReference type="PRINTS" id="PR00507">
    <property type="entry name" value="N12N6MTFRASE"/>
</dbReference>
<keyword evidence="4" id="KW-0808">Transferase</keyword>
<dbReference type="RefSeq" id="WP_039210031.1">
    <property type="nucleotide sequence ID" value="NZ_JSCE01000187.1"/>
</dbReference>
<dbReference type="GO" id="GO:0009007">
    <property type="term" value="F:site-specific DNA-methyltransferase (adenine-specific) activity"/>
    <property type="evidence" value="ECO:0007669"/>
    <property type="project" value="UniProtKB-EC"/>
</dbReference>
<evidence type="ECO:0000256" key="5">
    <source>
        <dbReference type="ARBA" id="ARBA00022691"/>
    </source>
</evidence>
<evidence type="ECO:0000256" key="7">
    <source>
        <dbReference type="ARBA" id="ARBA00047942"/>
    </source>
</evidence>
<accession>A0A0B2JT76</accession>
<dbReference type="InterPro" id="IPR038333">
    <property type="entry name" value="T1MK-like_N_sf"/>
</dbReference>
<dbReference type="GO" id="GO:0008170">
    <property type="term" value="F:N-methyltransferase activity"/>
    <property type="evidence" value="ECO:0007669"/>
    <property type="project" value="InterPro"/>
</dbReference>
<evidence type="ECO:0000256" key="1">
    <source>
        <dbReference type="ARBA" id="ARBA00006594"/>
    </source>
</evidence>
<evidence type="ECO:0000256" key="8">
    <source>
        <dbReference type="SAM" id="Coils"/>
    </source>
</evidence>
<name>A0A0B2JT76_9FIRM</name>
<comment type="catalytic activity">
    <reaction evidence="7">
        <text>a 2'-deoxyadenosine in DNA + S-adenosyl-L-methionine = an N(6)-methyl-2'-deoxyadenosine in DNA + S-adenosyl-L-homocysteine + H(+)</text>
        <dbReference type="Rhea" id="RHEA:15197"/>
        <dbReference type="Rhea" id="RHEA-COMP:12418"/>
        <dbReference type="Rhea" id="RHEA-COMP:12419"/>
        <dbReference type="ChEBI" id="CHEBI:15378"/>
        <dbReference type="ChEBI" id="CHEBI:57856"/>
        <dbReference type="ChEBI" id="CHEBI:59789"/>
        <dbReference type="ChEBI" id="CHEBI:90615"/>
        <dbReference type="ChEBI" id="CHEBI:90616"/>
        <dbReference type="EC" id="2.1.1.72"/>
    </reaction>
</comment>
<dbReference type="STRING" id="82374.NZ47_09965"/>
<dbReference type="GO" id="GO:0032259">
    <property type="term" value="P:methylation"/>
    <property type="evidence" value="ECO:0007669"/>
    <property type="project" value="UniProtKB-KW"/>
</dbReference>
<dbReference type="Proteomes" id="UP000030993">
    <property type="component" value="Unassembled WGS sequence"/>
</dbReference>
<evidence type="ECO:0000256" key="4">
    <source>
        <dbReference type="ARBA" id="ARBA00022679"/>
    </source>
</evidence>
<proteinExistence type="inferred from homology"/>
<dbReference type="GO" id="GO:0003677">
    <property type="term" value="F:DNA binding"/>
    <property type="evidence" value="ECO:0007669"/>
    <property type="project" value="InterPro"/>
</dbReference>
<keyword evidence="6" id="KW-0680">Restriction system</keyword>
<keyword evidence="8" id="KW-0175">Coiled coil</keyword>
<comment type="similarity">
    <text evidence="1">Belongs to the N(4)/N(6)-methyltransferase family.</text>
</comment>
<keyword evidence="12" id="KW-1185">Reference proteome</keyword>
<evidence type="ECO:0000313" key="11">
    <source>
        <dbReference type="EMBL" id="KHM51540.1"/>
    </source>
</evidence>
<dbReference type="CDD" id="cd02440">
    <property type="entry name" value="AdoMet_MTases"/>
    <property type="match status" value="1"/>
</dbReference>
<dbReference type="GO" id="GO:0009307">
    <property type="term" value="P:DNA restriction-modification system"/>
    <property type="evidence" value="ECO:0007669"/>
    <property type="project" value="UniProtKB-KW"/>
</dbReference>
<dbReference type="InterPro" id="IPR003356">
    <property type="entry name" value="DNA_methylase_A-5"/>
</dbReference>
<evidence type="ECO:0000259" key="10">
    <source>
        <dbReference type="Pfam" id="PF12161"/>
    </source>
</evidence>
<protein>
    <recommendedName>
        <fullName evidence="2">site-specific DNA-methyltransferase (adenine-specific)</fullName>
        <ecNumber evidence="2">2.1.1.72</ecNumber>
    </recommendedName>
</protein>
<gene>
    <name evidence="11" type="ORF">NZ47_09965</name>
</gene>
<reference evidence="11 12" key="1">
    <citation type="journal article" date="2013" name="PLoS ONE">
        <title>Identification and characterization of three novel lipases belonging to families II and V from Anaerovibrio lipolyticus 5ST.</title>
        <authorList>
            <person name="Prive F."/>
            <person name="Kaderbhai N.N."/>
            <person name="Girdwood S."/>
            <person name="Worgan H.J."/>
            <person name="Pinloche E."/>
            <person name="Scollan N.D."/>
            <person name="Huws S.A."/>
            <person name="Newbold C.J."/>
        </authorList>
    </citation>
    <scope>NUCLEOTIDE SEQUENCE [LARGE SCALE GENOMIC DNA]</scope>
    <source>
        <strain evidence="11 12">5S</strain>
    </source>
</reference>
<dbReference type="Gene3D" id="1.20.1260.30">
    <property type="match status" value="1"/>
</dbReference>
<organism evidence="11 12">
    <name type="scientific">Anaerovibrio lipolyticus</name>
    <dbReference type="NCBI Taxonomy" id="82374"/>
    <lineage>
        <taxon>Bacteria</taxon>
        <taxon>Bacillati</taxon>
        <taxon>Bacillota</taxon>
        <taxon>Negativicutes</taxon>
        <taxon>Selenomonadales</taxon>
        <taxon>Selenomonadaceae</taxon>
        <taxon>Anaerovibrio</taxon>
    </lineage>
</organism>
<dbReference type="Gene3D" id="3.40.50.150">
    <property type="entry name" value="Vaccinia Virus protein VP39"/>
    <property type="match status" value="1"/>
</dbReference>
<dbReference type="PANTHER" id="PTHR42998">
    <property type="entry name" value="TYPE I RESTRICTION ENZYME HINDVIIP M PROTEIN-RELATED"/>
    <property type="match status" value="1"/>
</dbReference>
<feature type="coiled-coil region" evidence="8">
    <location>
        <begin position="635"/>
        <end position="662"/>
    </location>
</feature>
<dbReference type="AlphaFoldDB" id="A0A0B2JT76"/>
<sequence length="676" mass="76730">MTDIELKKLKDDLWHAADVLRSGAHLAANKYGQPILGLIFLRYADILFKQHKQEIQAEYDKLKGGRREKTMREIAIDKCGFYLPEKAYYDSINNAPDDAKKATLVKEAMEAIEKENPTLVNVLPKDVYEQLVPEEEPELLSRIVRIFKDIPEKSTLDIFGEIYEYFLGNFALAEGKDGGTFYTPSTVVRYMVEVLGPEPGGEKKFLDPACGSGGMFVQAARYMHKHNADNKEMMNFRCYGVEKEPDTVKLAKMNLILNNVRGDIREANTFYSDPHNAFGAFDYVMANPPFNVDEVSYDRVKDDKRFNTYGIPRKKSSSSKKNADKKETVPNANYLWIGHFASALNETGKAALVMANSASDASGSEYDIRKNMIEEGIISQMVTLSSNMFNTVTLPATLWFFDKQKAHGDKKDEILFIDARNVFTQVDRAHRKFSDEQIKNLGIITKLYNGDEASYQELVHEYEEKLAEGVSDLNQQIKDFVPYNIVFEVENPDIGKTEEITESFALGIDKLDIVLVNHTAELLHSELEKVSKCRKEFVKADKWINGNKVKKGQNKEVQEFKDKIAGGLELVDSVKYYLKNLLWLKEKFPEGKYRDVIGLCKAAKLDGEDGIKDQDYSLNAGRYVGVAVDDDGLSEEEFKEEMLGLSQELKKLQNESNQLMEAIFNNMQILGIENKG</sequence>
<feature type="domain" description="DNA methylase adenine-specific" evidence="9">
    <location>
        <begin position="156"/>
        <end position="444"/>
    </location>
</feature>